<dbReference type="KEGG" id="mva:Mvan_5985"/>
<dbReference type="STRING" id="350058.Mvan_5985"/>
<dbReference type="EMBL" id="CP000511">
    <property type="protein sequence ID" value="ABM16741.1"/>
    <property type="molecule type" value="Genomic_DNA"/>
</dbReference>
<dbReference type="HOGENOM" id="CLU_1775442_0_0_11"/>
<dbReference type="RefSeq" id="WP_011783085.1">
    <property type="nucleotide sequence ID" value="NC_008726.1"/>
</dbReference>
<evidence type="ECO:0000313" key="1">
    <source>
        <dbReference type="EMBL" id="ABM16741.1"/>
    </source>
</evidence>
<proteinExistence type="predicted"/>
<evidence type="ECO:0000313" key="2">
    <source>
        <dbReference type="Proteomes" id="UP000009159"/>
    </source>
</evidence>
<organism evidence="1 2">
    <name type="scientific">Mycolicibacterium vanbaalenii (strain DSM 7251 / JCM 13017 / BCRC 16820 / KCTC 9966 / NRRL B-24157 / PYR-1)</name>
    <name type="common">Mycobacterium vanbaalenii</name>
    <dbReference type="NCBI Taxonomy" id="350058"/>
    <lineage>
        <taxon>Bacteria</taxon>
        <taxon>Bacillati</taxon>
        <taxon>Actinomycetota</taxon>
        <taxon>Actinomycetes</taxon>
        <taxon>Mycobacteriales</taxon>
        <taxon>Mycobacteriaceae</taxon>
        <taxon>Mycolicibacterium</taxon>
    </lineage>
</organism>
<dbReference type="AlphaFoldDB" id="A1THU1"/>
<dbReference type="Proteomes" id="UP000009159">
    <property type="component" value="Chromosome"/>
</dbReference>
<keyword evidence="2" id="KW-1185">Reference proteome</keyword>
<gene>
    <name evidence="1" type="ordered locus">Mvan_5985</name>
</gene>
<name>A1THU1_MYCVP</name>
<sequence length="146" mass="15620">MNHPTLLEGQPEDSADIAEYVDAEDFWTRHYAISNADEVRSVSEQNVARIQLVADAVAAGEYSLAKLTASRIAHIREDPEETLLEQLTARVIAEEGGVQPLVHLLAITGGPSRAVGVKGSPRPFGNAPRGCHVIPTRCSPQALGTS</sequence>
<accession>A1THU1</accession>
<reference evidence="1" key="1">
    <citation type="submission" date="2006-12" db="EMBL/GenBank/DDBJ databases">
        <title>Complete sequence of Mycobacterium vanbaalenii PYR-1.</title>
        <authorList>
            <consortium name="US DOE Joint Genome Institute"/>
            <person name="Copeland A."/>
            <person name="Lucas S."/>
            <person name="Lapidus A."/>
            <person name="Barry K."/>
            <person name="Detter J.C."/>
            <person name="Glavina del Rio T."/>
            <person name="Hammon N."/>
            <person name="Israni S."/>
            <person name="Dalin E."/>
            <person name="Tice H."/>
            <person name="Pitluck S."/>
            <person name="Singan V."/>
            <person name="Schmutz J."/>
            <person name="Larimer F."/>
            <person name="Land M."/>
            <person name="Hauser L."/>
            <person name="Kyrpides N."/>
            <person name="Anderson I.J."/>
            <person name="Miller C."/>
            <person name="Richardson P."/>
        </authorList>
    </citation>
    <scope>NUCLEOTIDE SEQUENCE [LARGE SCALE GENOMIC DNA]</scope>
    <source>
        <strain evidence="1">PYR-1</strain>
    </source>
</reference>
<protein>
    <submittedName>
        <fullName evidence="1">Uncharacterized protein</fullName>
    </submittedName>
</protein>